<proteinExistence type="predicted"/>
<dbReference type="Proteomes" id="UP000307720">
    <property type="component" value="Unassembled WGS sequence"/>
</dbReference>
<protein>
    <submittedName>
        <fullName evidence="1">Uncharacterized protein</fullName>
    </submittedName>
</protein>
<reference evidence="1" key="1">
    <citation type="submission" date="2019-04" db="EMBL/GenBank/DDBJ databases">
        <title>Microbes associate with the intestines of laboratory mice.</title>
        <authorList>
            <person name="Navarre W."/>
            <person name="Wong E."/>
            <person name="Huang K."/>
            <person name="Tropini C."/>
            <person name="Ng K."/>
            <person name="Yu B."/>
        </authorList>
    </citation>
    <scope>NUCLEOTIDE SEQUENCE</scope>
    <source>
        <strain evidence="1">NM72_1-8</strain>
    </source>
</reference>
<accession>A0AC61R226</accession>
<dbReference type="EMBL" id="SRZB01000003">
    <property type="protein sequence ID" value="TGY00041.1"/>
    <property type="molecule type" value="Genomic_DNA"/>
</dbReference>
<name>A0AC61R226_9FIRM</name>
<gene>
    <name evidence="1" type="ORF">E5357_03210</name>
</gene>
<organism evidence="1 2">
    <name type="scientific">Hominisplanchenecus murintestinalis</name>
    <dbReference type="NCBI Taxonomy" id="2941517"/>
    <lineage>
        <taxon>Bacteria</taxon>
        <taxon>Bacillati</taxon>
        <taxon>Bacillota</taxon>
        <taxon>Clostridia</taxon>
        <taxon>Lachnospirales</taxon>
        <taxon>Lachnospiraceae</taxon>
        <taxon>Hominisplanchenecus</taxon>
    </lineage>
</organism>
<evidence type="ECO:0000313" key="1">
    <source>
        <dbReference type="EMBL" id="TGY00041.1"/>
    </source>
</evidence>
<comment type="caution">
    <text evidence="1">The sequence shown here is derived from an EMBL/GenBank/DDBJ whole genome shotgun (WGS) entry which is preliminary data.</text>
</comment>
<keyword evidence="2" id="KW-1185">Reference proteome</keyword>
<evidence type="ECO:0000313" key="2">
    <source>
        <dbReference type="Proteomes" id="UP000307720"/>
    </source>
</evidence>
<sequence length="440" mass="49071">MKYTKLSFLTILLGTLILTGCHLKNAPAKTSVQILEQHYTGTLEFTDASGTGTFKADVPDSIVVSGTWKNSMLQGAATVNYPDGSTLTGKFKNGLLSGTATKTNKDGSYFTFKCNSSNPNGLITYYSKEGQLLSYDWFYQKTPIQDLLAHSSEANYRELLCNPNDNLVFPYKISGIVQAIYDSNTSTYMHLTDKQGNFYICTYQNYTPARYTQALVPNFAIGDHVSVYGYLQKCDSLSSFENLYLSEFILNTSYSSENIGFNIIDTSDSTSTTTGDSEKLNEDSFLNKSSTSTESLPNNYSSTIGSNAESVCPVITLFYGELEEASPFERPTTSKFLSYEDICRYPYHCATLPITIKGTIINQTINYKNSSMELIIEQEDTKNIYFSTYHFADQTVFPTKGDFITINGTLKGNYKLTASQKNKISYVICPRIMSKDITIH</sequence>